<proteinExistence type="inferred from homology"/>
<dbReference type="Gene3D" id="2.20.200.10">
    <property type="entry name" value="Outer membrane efflux proteins (OEP)"/>
    <property type="match status" value="1"/>
</dbReference>
<dbReference type="PANTHER" id="PTHR30203">
    <property type="entry name" value="OUTER MEMBRANE CATION EFFLUX PROTEIN"/>
    <property type="match status" value="1"/>
</dbReference>
<gene>
    <name evidence="3" type="ORF">H8R02_01285</name>
</gene>
<protein>
    <submittedName>
        <fullName evidence="3">TolC family protein</fullName>
    </submittedName>
</protein>
<evidence type="ECO:0000256" key="2">
    <source>
        <dbReference type="SAM" id="MobiDB-lite"/>
    </source>
</evidence>
<dbReference type="Proteomes" id="UP000596827">
    <property type="component" value="Unassembled WGS sequence"/>
</dbReference>
<feature type="region of interest" description="Disordered" evidence="2">
    <location>
        <begin position="31"/>
        <end position="51"/>
    </location>
</feature>
<comment type="caution">
    <text evidence="3">The sequence shown here is derived from an EMBL/GenBank/DDBJ whole genome shotgun (WGS) entry which is preliminary data.</text>
</comment>
<evidence type="ECO:0000313" key="3">
    <source>
        <dbReference type="EMBL" id="MBC5763068.1"/>
    </source>
</evidence>
<dbReference type="Pfam" id="PF02321">
    <property type="entry name" value="OEP"/>
    <property type="match status" value="1"/>
</dbReference>
<dbReference type="EMBL" id="JACORU010000001">
    <property type="protein sequence ID" value="MBC5763068.1"/>
    <property type="molecule type" value="Genomic_DNA"/>
</dbReference>
<dbReference type="AlphaFoldDB" id="A0A923M366"/>
<evidence type="ECO:0000256" key="1">
    <source>
        <dbReference type="ARBA" id="ARBA00007613"/>
    </source>
</evidence>
<keyword evidence="4" id="KW-1185">Reference proteome</keyword>
<dbReference type="SUPFAM" id="SSF56954">
    <property type="entry name" value="Outer membrane efflux proteins (OEP)"/>
    <property type="match status" value="1"/>
</dbReference>
<comment type="similarity">
    <text evidence="1">Belongs to the outer membrane factor (OMF) (TC 1.B.17) family.</text>
</comment>
<name>A0A923M366_9BURK</name>
<accession>A0A923M366</accession>
<reference evidence="3" key="1">
    <citation type="submission" date="2020-08" db="EMBL/GenBank/DDBJ databases">
        <title>Ramlibacter sp. GTP1 16S ribosomal RNA gene genome sequencing and assembly.</title>
        <authorList>
            <person name="Kang M."/>
        </authorList>
    </citation>
    <scope>NUCLEOTIDE SEQUENCE</scope>
    <source>
        <strain evidence="3">GTP1</strain>
    </source>
</reference>
<dbReference type="PANTHER" id="PTHR30203:SF33">
    <property type="entry name" value="BLR4455 PROTEIN"/>
    <property type="match status" value="1"/>
</dbReference>
<sequence length="139" mass="14761">MSLATPFSKRQGPELAGFAARRACAARVPDRCDDASRAPSLPDLPAGTPSDVLVQRPDVRQAEQQLLAANANIGAARAAFFPRITLTAGIGTASSDLSGLVLFQTRLARLQNQLQFYRAPGGGWRSGFGLPLSPSRSRK</sequence>
<dbReference type="Gene3D" id="1.20.1600.10">
    <property type="entry name" value="Outer membrane efflux proteins (OEP)"/>
    <property type="match status" value="1"/>
</dbReference>
<organism evidence="3 4">
    <name type="scientific">Ramlibacter albus</name>
    <dbReference type="NCBI Taxonomy" id="2079448"/>
    <lineage>
        <taxon>Bacteria</taxon>
        <taxon>Pseudomonadati</taxon>
        <taxon>Pseudomonadota</taxon>
        <taxon>Betaproteobacteria</taxon>
        <taxon>Burkholderiales</taxon>
        <taxon>Comamonadaceae</taxon>
        <taxon>Ramlibacter</taxon>
    </lineage>
</organism>
<dbReference type="InterPro" id="IPR010131">
    <property type="entry name" value="MdtP/NodT-like"/>
</dbReference>
<dbReference type="GO" id="GO:0015562">
    <property type="term" value="F:efflux transmembrane transporter activity"/>
    <property type="evidence" value="ECO:0007669"/>
    <property type="project" value="InterPro"/>
</dbReference>
<evidence type="ECO:0000313" key="4">
    <source>
        <dbReference type="Proteomes" id="UP000596827"/>
    </source>
</evidence>
<dbReference type="InterPro" id="IPR003423">
    <property type="entry name" value="OMP_efflux"/>
</dbReference>